<dbReference type="RefSeq" id="WP_010010889.1">
    <property type="nucleotide sequence ID" value="NZ_AZCN01000043.1"/>
</dbReference>
<dbReference type="eggNOG" id="COG0531">
    <property type="taxonomic scope" value="Bacteria"/>
</dbReference>
<feature type="transmembrane region" description="Helical" evidence="5">
    <location>
        <begin position="12"/>
        <end position="34"/>
    </location>
</feature>
<keyword evidence="2 5" id="KW-0812">Transmembrane</keyword>
<keyword evidence="4 5" id="KW-0472">Membrane</keyword>
<evidence type="ECO:0000313" key="7">
    <source>
        <dbReference type="Proteomes" id="UP000051181"/>
    </source>
</evidence>
<evidence type="ECO:0000256" key="2">
    <source>
        <dbReference type="ARBA" id="ARBA00022692"/>
    </source>
</evidence>
<evidence type="ECO:0000313" key="6">
    <source>
        <dbReference type="EMBL" id="KRK15701.1"/>
    </source>
</evidence>
<dbReference type="Gene3D" id="1.20.1740.10">
    <property type="entry name" value="Amino acid/polyamine transporter I"/>
    <property type="match status" value="1"/>
</dbReference>
<keyword evidence="3 5" id="KW-1133">Transmembrane helix</keyword>
<dbReference type="FunFam" id="1.20.1740.10:FF:000051">
    <property type="entry name" value="Amino acid permease"/>
    <property type="match status" value="1"/>
</dbReference>
<feature type="transmembrane region" description="Helical" evidence="5">
    <location>
        <begin position="329"/>
        <end position="350"/>
    </location>
</feature>
<feature type="transmembrane region" description="Helical" evidence="5">
    <location>
        <begin position="228"/>
        <end position="250"/>
    </location>
</feature>
<protein>
    <submittedName>
        <fullName evidence="6">Amino acid transporter</fullName>
    </submittedName>
</protein>
<feature type="transmembrane region" description="Helical" evidence="5">
    <location>
        <begin position="151"/>
        <end position="173"/>
    </location>
</feature>
<evidence type="ECO:0000256" key="3">
    <source>
        <dbReference type="ARBA" id="ARBA00022989"/>
    </source>
</evidence>
<dbReference type="PANTHER" id="PTHR11785">
    <property type="entry name" value="AMINO ACID TRANSPORTER"/>
    <property type="match status" value="1"/>
</dbReference>
<dbReference type="PIRSF" id="PIRSF006060">
    <property type="entry name" value="AA_transporter"/>
    <property type="match status" value="1"/>
</dbReference>
<dbReference type="Proteomes" id="UP000051181">
    <property type="component" value="Unassembled WGS sequence"/>
</dbReference>
<feature type="transmembrane region" description="Helical" evidence="5">
    <location>
        <begin position="416"/>
        <end position="433"/>
    </location>
</feature>
<comment type="caution">
    <text evidence="6">The sequence shown here is derived from an EMBL/GenBank/DDBJ whole genome shotgun (WGS) entry which is preliminary data.</text>
</comment>
<feature type="transmembrane region" description="Helical" evidence="5">
    <location>
        <begin position="88"/>
        <end position="113"/>
    </location>
</feature>
<reference evidence="6 7" key="1">
    <citation type="journal article" date="2015" name="Genome Announc.">
        <title>Expanding the biotechnology potential of lactobacilli through comparative genomics of 213 strains and associated genera.</title>
        <authorList>
            <person name="Sun Z."/>
            <person name="Harris H.M."/>
            <person name="McCann A."/>
            <person name="Guo C."/>
            <person name="Argimon S."/>
            <person name="Zhang W."/>
            <person name="Yang X."/>
            <person name="Jeffery I.B."/>
            <person name="Cooney J.C."/>
            <person name="Kagawa T.F."/>
            <person name="Liu W."/>
            <person name="Song Y."/>
            <person name="Salvetti E."/>
            <person name="Wrobel A."/>
            <person name="Rasinkangas P."/>
            <person name="Parkhill J."/>
            <person name="Rea M.C."/>
            <person name="O'Sullivan O."/>
            <person name="Ritari J."/>
            <person name="Douillard F.P."/>
            <person name="Paul Ross R."/>
            <person name="Yang R."/>
            <person name="Briner A.E."/>
            <person name="Felis G.E."/>
            <person name="de Vos W.M."/>
            <person name="Barrangou R."/>
            <person name="Klaenhammer T.R."/>
            <person name="Caufield P.W."/>
            <person name="Cui Y."/>
            <person name="Zhang H."/>
            <person name="O'Toole P.W."/>
        </authorList>
    </citation>
    <scope>NUCLEOTIDE SEQUENCE [LARGE SCALE GENOMIC DNA]</scope>
    <source>
        <strain evidence="6 7">DSM 20001</strain>
    </source>
</reference>
<evidence type="ECO:0000256" key="1">
    <source>
        <dbReference type="ARBA" id="ARBA00004141"/>
    </source>
</evidence>
<dbReference type="PANTHER" id="PTHR11785:SF512">
    <property type="entry name" value="SOBREMESA, ISOFORM B"/>
    <property type="match status" value="1"/>
</dbReference>
<name>A0A0R1F1H8_9LACO</name>
<dbReference type="PATRIC" id="fig|913848.6.peg.1637"/>
<dbReference type="GO" id="GO:0015179">
    <property type="term" value="F:L-amino acid transmembrane transporter activity"/>
    <property type="evidence" value="ECO:0007669"/>
    <property type="project" value="TreeGrafter"/>
</dbReference>
<comment type="subcellular location">
    <subcellularLocation>
        <location evidence="1">Membrane</location>
        <topology evidence="1">Multi-pass membrane protein</topology>
    </subcellularLocation>
</comment>
<evidence type="ECO:0000256" key="5">
    <source>
        <dbReference type="SAM" id="Phobius"/>
    </source>
</evidence>
<dbReference type="InterPro" id="IPR050598">
    <property type="entry name" value="AminoAcid_Transporter"/>
</dbReference>
<feature type="transmembrane region" description="Helical" evidence="5">
    <location>
        <begin position="356"/>
        <end position="376"/>
    </location>
</feature>
<dbReference type="AlphaFoldDB" id="A0A0R1F1H8"/>
<proteinExistence type="predicted"/>
<dbReference type="EMBL" id="AZCN01000043">
    <property type="protein sequence ID" value="KRK15701.1"/>
    <property type="molecule type" value="Genomic_DNA"/>
</dbReference>
<feature type="transmembrane region" description="Helical" evidence="5">
    <location>
        <begin position="193"/>
        <end position="216"/>
    </location>
</feature>
<feature type="transmembrane region" description="Helical" evidence="5">
    <location>
        <begin position="270"/>
        <end position="294"/>
    </location>
</feature>
<gene>
    <name evidence="6" type="ORF">FD22_GL001598</name>
</gene>
<dbReference type="GeneID" id="65916250"/>
<feature type="transmembrane region" description="Helical" evidence="5">
    <location>
        <begin position="388"/>
        <end position="410"/>
    </location>
</feature>
<dbReference type="Pfam" id="PF13520">
    <property type="entry name" value="AA_permease_2"/>
    <property type="match status" value="1"/>
</dbReference>
<dbReference type="GO" id="GO:0016020">
    <property type="term" value="C:membrane"/>
    <property type="evidence" value="ECO:0007669"/>
    <property type="project" value="UniProtKB-SubCell"/>
</dbReference>
<dbReference type="InterPro" id="IPR002293">
    <property type="entry name" value="AA/rel_permease1"/>
</dbReference>
<accession>A0A0R1F1H8</accession>
<feature type="transmembrane region" description="Helical" evidence="5">
    <location>
        <begin position="119"/>
        <end position="144"/>
    </location>
</feature>
<feature type="transmembrane region" description="Helical" evidence="5">
    <location>
        <begin position="46"/>
        <end position="67"/>
    </location>
</feature>
<sequence>MEQNGLKREMGLASALATVMGTVIGGGVFFKVASVTTEAGTANLTLFVWLLGGLLTICAGLTVAELATAIPQTGGAIKYIEYTYGKPWAFLLGWAQMLIYFPANVAALSIVFSTQLINLFHLTAGLLIPLAILCAVSLTLINFLGARVGGALQVVTLIFKLIPIALIVIFGLLAPAPVHFSLLPLTAAPEHNFWTALGSGLLATMFAYDGWLNVGSIAGELKRPKRDLPLAIVLGLALITLIYVVINFVFLRTLPLTALQGNLNAAADAAFQIFGNLGGKLVTIGILISVYGAINGYTLTGMRIPFALAYENQLPFSQYLRRLTTHTKVPYLAGLFELAVAIIMMLLGSFDLLTDMLVFVIWIFSCLIFIAVFILRRREPEMVRPYKVPGYPVIPLLALAGGLFILVATFLTQPSLAFTGLGLTAIGLPLYYWHQYMQKRTH</sequence>
<organism evidence="6 7">
    <name type="scientific">Loigolactobacillus coryniformis subsp. coryniformis KCTC 3167 = DSM 20001</name>
    <dbReference type="NCBI Taxonomy" id="913848"/>
    <lineage>
        <taxon>Bacteria</taxon>
        <taxon>Bacillati</taxon>
        <taxon>Bacillota</taxon>
        <taxon>Bacilli</taxon>
        <taxon>Lactobacillales</taxon>
        <taxon>Lactobacillaceae</taxon>
        <taxon>Loigolactobacillus</taxon>
    </lineage>
</organism>
<evidence type="ECO:0000256" key="4">
    <source>
        <dbReference type="ARBA" id="ARBA00023136"/>
    </source>
</evidence>